<dbReference type="InterPro" id="IPR018791">
    <property type="entry name" value="UV_resistance/autophagy_Atg14"/>
</dbReference>
<evidence type="ECO:0000256" key="4">
    <source>
        <dbReference type="ARBA" id="ARBA00022574"/>
    </source>
</evidence>
<sequence>MSSLFRTAASSSAATASDLSKDVTLSSPPEDSISALSWSSAANFLAVGSWDSKVRIYDITQNQTGEGRAAIDFNAPVLTCEWSKDGKKVAGGSADKTVKLLDLAANGAPAQQVAAHDGPVRSLRFFEAPSTNAPMLVTGSWDKTVKYWDLRSATAVATLQCQDRVYSVDVKDKLLVIGTAERGIHIVDLNNPTTFFATRESPLKQQTRVVSCFIDGTGYAVGSIEGRCGFQYIAQKDENRNFAFRCHRDQAKNNNVDVYSVNAISFHPIHGTFSTAGSDGTFHFWDKDAKSRLKGYNNVGGPISATAFNKDGTIFSYAVSYDWSKGLFRRVLTGFEHDNTILFLVQATSMAAEASRPLLLPQNRKLRHLQGIYFRNLTLSRPRGRTIDDAALNKSPQKLEALREPQLHHAQSSGDLRPPKLRRRSSNWAGASPGLRQKKLEDVIDSRTADTFFTLHCVGQDEPVYISEVVDKAMNPSFRFFDLSGLGPAVTRLDTAIITIWVKRDDFTPLIEEEVNLQTLQFIGSLESHPFPPNCILFHLIDGIYTIDLASKPPKPKPSPSLPTSSYNALMRLSNLDESIQDALATREELASQINAILKDTPVDESPQAREEAALASRYLSSERKLLKQSIRRRSELKASISARRKAIESGNEIQARALDDINHAQDKLSHCRTLLASTTIEIHQQRRRICEELLAIFPIEPTSSPLLFTICSLPLPNSHFDDGDEDTISAALGYVARVVDMLQYYLSVPLPYPITAYGSRSIINDYISQLQDNQRTFPLYNKGTLRFRFEYGVFLLNKDIETLAESQGLKVLDIRQTLPNLKYLLYVCSAGTSELPARKAGGVKGLLMVGSAGRSWDTGSVSSRRGSTDSGVASGVGDQIRKALENGGIDGKGGDKSNDNALGVFGGSHVHSLRTSGLRENVIK</sequence>
<name>A0A8H4RWU5_9HELO</name>
<reference evidence="9 10" key="1">
    <citation type="submission" date="2020-03" db="EMBL/GenBank/DDBJ databases">
        <title>Draft Genome Sequence of Cudoniella acicularis.</title>
        <authorList>
            <person name="Buettner E."/>
            <person name="Kellner H."/>
        </authorList>
    </citation>
    <scope>NUCLEOTIDE SEQUENCE [LARGE SCALE GENOMIC DNA]</scope>
    <source>
        <strain evidence="9 10">DSM 108380</strain>
    </source>
</reference>
<dbReference type="PROSITE" id="PS50082">
    <property type="entry name" value="WD_REPEATS_2"/>
    <property type="match status" value="3"/>
</dbReference>
<keyword evidence="5" id="KW-0677">Repeat</keyword>
<keyword evidence="10" id="KW-1185">Reference proteome</keyword>
<dbReference type="GO" id="GO:0005737">
    <property type="term" value="C:cytoplasm"/>
    <property type="evidence" value="ECO:0007669"/>
    <property type="project" value="UniProtKB-ARBA"/>
</dbReference>
<feature type="repeat" description="WD" evidence="7">
    <location>
        <begin position="113"/>
        <end position="158"/>
    </location>
</feature>
<dbReference type="SMART" id="SM00320">
    <property type="entry name" value="WD40"/>
    <property type="match status" value="5"/>
</dbReference>
<dbReference type="EMBL" id="JAAMPI010000022">
    <property type="protein sequence ID" value="KAF4637474.1"/>
    <property type="molecule type" value="Genomic_DNA"/>
</dbReference>
<evidence type="ECO:0000256" key="5">
    <source>
        <dbReference type="ARBA" id="ARBA00022737"/>
    </source>
</evidence>
<evidence type="ECO:0000256" key="8">
    <source>
        <dbReference type="SAM" id="MobiDB-lite"/>
    </source>
</evidence>
<comment type="similarity">
    <text evidence="1">Belongs to the WD repeat rae1 family.</text>
</comment>
<dbReference type="AlphaFoldDB" id="A0A8H4RWU5"/>
<accession>A0A8H4RWU5</accession>
<dbReference type="OrthoDB" id="72772at2759"/>
<evidence type="ECO:0000313" key="10">
    <source>
        <dbReference type="Proteomes" id="UP000566819"/>
    </source>
</evidence>
<organism evidence="9 10">
    <name type="scientific">Cudoniella acicularis</name>
    <dbReference type="NCBI Taxonomy" id="354080"/>
    <lineage>
        <taxon>Eukaryota</taxon>
        <taxon>Fungi</taxon>
        <taxon>Dikarya</taxon>
        <taxon>Ascomycota</taxon>
        <taxon>Pezizomycotina</taxon>
        <taxon>Leotiomycetes</taxon>
        <taxon>Helotiales</taxon>
        <taxon>Tricladiaceae</taxon>
        <taxon>Cudoniella</taxon>
    </lineage>
</organism>
<feature type="repeat" description="WD" evidence="7">
    <location>
        <begin position="26"/>
        <end position="67"/>
    </location>
</feature>
<dbReference type="Proteomes" id="UP000566819">
    <property type="component" value="Unassembled WGS sequence"/>
</dbReference>
<dbReference type="PANTHER" id="PTHR10971">
    <property type="entry name" value="MRNA EXPORT FACTOR AND BUB3"/>
    <property type="match status" value="1"/>
</dbReference>
<evidence type="ECO:0000256" key="1">
    <source>
        <dbReference type="ARBA" id="ARBA00007830"/>
    </source>
</evidence>
<comment type="caution">
    <text evidence="9">The sequence shown here is derived from an EMBL/GenBank/DDBJ whole genome shotgun (WGS) entry which is preliminary data.</text>
</comment>
<dbReference type="GO" id="GO:0032991">
    <property type="term" value="C:protein-containing complex"/>
    <property type="evidence" value="ECO:0007669"/>
    <property type="project" value="UniProtKB-ARBA"/>
</dbReference>
<evidence type="ECO:0000256" key="7">
    <source>
        <dbReference type="PROSITE-ProRule" id="PRU00221"/>
    </source>
</evidence>
<dbReference type="Gene3D" id="2.130.10.10">
    <property type="entry name" value="YVTN repeat-like/Quinoprotein amine dehydrogenase"/>
    <property type="match status" value="1"/>
</dbReference>
<dbReference type="InterPro" id="IPR015943">
    <property type="entry name" value="WD40/YVTN_repeat-like_dom_sf"/>
</dbReference>
<proteinExistence type="inferred from homology"/>
<feature type="region of interest" description="Disordered" evidence="8">
    <location>
        <begin position="403"/>
        <end position="432"/>
    </location>
</feature>
<dbReference type="Pfam" id="PF00400">
    <property type="entry name" value="WD40"/>
    <property type="match status" value="4"/>
</dbReference>
<evidence type="ECO:0000313" key="9">
    <source>
        <dbReference type="EMBL" id="KAF4637474.1"/>
    </source>
</evidence>
<dbReference type="FunFam" id="2.130.10.10:FF:000190">
    <property type="entry name" value="Nuclear pore complex subunit"/>
    <property type="match status" value="1"/>
</dbReference>
<comment type="similarity">
    <text evidence="2">Belongs to the ATG14 family.</text>
</comment>
<keyword evidence="6" id="KW-0175">Coiled coil</keyword>
<evidence type="ECO:0000256" key="3">
    <source>
        <dbReference type="ARBA" id="ARBA00013807"/>
    </source>
</evidence>
<gene>
    <name evidence="9" type="ORF">G7Y89_g611</name>
</gene>
<protein>
    <recommendedName>
        <fullName evidence="3">Autophagy-related protein 14</fullName>
    </recommendedName>
</protein>
<dbReference type="SUPFAM" id="SSF50978">
    <property type="entry name" value="WD40 repeat-like"/>
    <property type="match status" value="1"/>
</dbReference>
<dbReference type="PROSITE" id="PS50294">
    <property type="entry name" value="WD_REPEATS_REGION"/>
    <property type="match status" value="1"/>
</dbReference>
<dbReference type="InterPro" id="IPR001680">
    <property type="entry name" value="WD40_rpt"/>
</dbReference>
<evidence type="ECO:0000256" key="2">
    <source>
        <dbReference type="ARBA" id="ARBA00009574"/>
    </source>
</evidence>
<dbReference type="InterPro" id="IPR036322">
    <property type="entry name" value="WD40_repeat_dom_sf"/>
</dbReference>
<feature type="repeat" description="WD" evidence="7">
    <location>
        <begin position="261"/>
        <end position="286"/>
    </location>
</feature>
<dbReference type="Pfam" id="PF10186">
    <property type="entry name" value="ATG14"/>
    <property type="match status" value="1"/>
</dbReference>
<keyword evidence="4 7" id="KW-0853">WD repeat</keyword>
<evidence type="ECO:0000256" key="6">
    <source>
        <dbReference type="ARBA" id="ARBA00023054"/>
    </source>
</evidence>